<accession>A0A0E9W827</accession>
<organism evidence="2">
    <name type="scientific">Anguilla anguilla</name>
    <name type="common">European freshwater eel</name>
    <name type="synonym">Muraena anguilla</name>
    <dbReference type="NCBI Taxonomy" id="7936"/>
    <lineage>
        <taxon>Eukaryota</taxon>
        <taxon>Metazoa</taxon>
        <taxon>Chordata</taxon>
        <taxon>Craniata</taxon>
        <taxon>Vertebrata</taxon>
        <taxon>Euteleostomi</taxon>
        <taxon>Actinopterygii</taxon>
        <taxon>Neopterygii</taxon>
        <taxon>Teleostei</taxon>
        <taxon>Anguilliformes</taxon>
        <taxon>Anguillidae</taxon>
        <taxon>Anguilla</taxon>
    </lineage>
</organism>
<reference evidence="2" key="2">
    <citation type="journal article" date="2015" name="Fish Shellfish Immunol.">
        <title>Early steps in the European eel (Anguilla anguilla)-Vibrio vulnificus interaction in the gills: Role of the RtxA13 toxin.</title>
        <authorList>
            <person name="Callol A."/>
            <person name="Pajuelo D."/>
            <person name="Ebbesson L."/>
            <person name="Teles M."/>
            <person name="MacKenzie S."/>
            <person name="Amaro C."/>
        </authorList>
    </citation>
    <scope>NUCLEOTIDE SEQUENCE</scope>
</reference>
<feature type="transmembrane region" description="Helical" evidence="1">
    <location>
        <begin position="20"/>
        <end position="37"/>
    </location>
</feature>
<protein>
    <submittedName>
        <fullName evidence="2">Uncharacterized protein</fullName>
    </submittedName>
</protein>
<sequence>MHHNPYVSSPPESLSVDRLFLIFTCCFCTAFPVCGWNRQLCL</sequence>
<reference evidence="2" key="1">
    <citation type="submission" date="2014-11" db="EMBL/GenBank/DDBJ databases">
        <authorList>
            <person name="Amaro Gonzalez C."/>
        </authorList>
    </citation>
    <scope>NUCLEOTIDE SEQUENCE</scope>
</reference>
<proteinExistence type="predicted"/>
<dbReference type="AlphaFoldDB" id="A0A0E9W827"/>
<keyword evidence="1" id="KW-0472">Membrane</keyword>
<keyword evidence="1" id="KW-0812">Transmembrane</keyword>
<evidence type="ECO:0000313" key="2">
    <source>
        <dbReference type="EMBL" id="JAH86512.1"/>
    </source>
</evidence>
<dbReference type="EMBL" id="GBXM01022065">
    <property type="protein sequence ID" value="JAH86512.1"/>
    <property type="molecule type" value="Transcribed_RNA"/>
</dbReference>
<name>A0A0E9W827_ANGAN</name>
<evidence type="ECO:0000256" key="1">
    <source>
        <dbReference type="SAM" id="Phobius"/>
    </source>
</evidence>
<keyword evidence="1" id="KW-1133">Transmembrane helix</keyword>